<keyword evidence="1" id="KW-0805">Transcription regulation</keyword>
<evidence type="ECO:0000256" key="3">
    <source>
        <dbReference type="ARBA" id="ARBA00023163"/>
    </source>
</evidence>
<gene>
    <name evidence="6" type="ORF">A9J31_09780</name>
</gene>
<dbReference type="GO" id="GO:0003677">
    <property type="term" value="F:DNA binding"/>
    <property type="evidence" value="ECO:0007669"/>
    <property type="project" value="UniProtKB-UniRule"/>
</dbReference>
<dbReference type="Pfam" id="PF00440">
    <property type="entry name" value="TetR_N"/>
    <property type="match status" value="1"/>
</dbReference>
<comment type="caution">
    <text evidence="6">The sequence shown here is derived from an EMBL/GenBank/DDBJ whole genome shotgun (WGS) entry which is preliminary data.</text>
</comment>
<protein>
    <recommendedName>
        <fullName evidence="5">HTH tetR-type domain-containing protein</fullName>
    </recommendedName>
</protein>
<dbReference type="EMBL" id="LZDS01000029">
    <property type="protein sequence ID" value="OBX27514.1"/>
    <property type="molecule type" value="Genomic_DNA"/>
</dbReference>
<dbReference type="FunFam" id="1.10.10.60:FF:000141">
    <property type="entry name" value="TetR family transcriptional regulator"/>
    <property type="match status" value="1"/>
</dbReference>
<dbReference type="OrthoDB" id="8535430at2"/>
<evidence type="ECO:0000313" key="7">
    <source>
        <dbReference type="Proteomes" id="UP000185753"/>
    </source>
</evidence>
<feature type="domain" description="HTH tetR-type" evidence="5">
    <location>
        <begin position="13"/>
        <end position="73"/>
    </location>
</feature>
<dbReference type="RefSeq" id="WP_067767254.1">
    <property type="nucleotide sequence ID" value="NZ_CP183909.1"/>
</dbReference>
<reference evidence="7" key="1">
    <citation type="submission" date="2016-06" db="EMBL/GenBank/DDBJ databases">
        <authorList>
            <person name="Radolfova-Krizova L."/>
            <person name="Nemec A."/>
        </authorList>
    </citation>
    <scope>NUCLEOTIDE SEQUENCE [LARGE SCALE GENOMIC DNA]</scope>
    <source>
        <strain evidence="7">ANC 4275</strain>
    </source>
</reference>
<feature type="DNA-binding region" description="H-T-H motif" evidence="4">
    <location>
        <begin position="36"/>
        <end position="55"/>
    </location>
</feature>
<evidence type="ECO:0000313" key="6">
    <source>
        <dbReference type="EMBL" id="OBX27514.1"/>
    </source>
</evidence>
<dbReference type="PROSITE" id="PS50977">
    <property type="entry name" value="HTH_TETR_2"/>
    <property type="match status" value="1"/>
</dbReference>
<name>A0A1A7R7R5_9GAMM</name>
<sequence length="200" mass="22530">MAKLGRPLVMSAEQRRTEIFSIAEQLFGEKGFENVTMSEIATAAGMSKKTLYVYFSDKRELLISLVESSYIWTEDAFDTNSADKVLALQNQLKKIAEHVLSERHIKLCRLAIAERVGVDGISDTFYEKGIAKSRDHLIHAVSYISSAQFVLNLNADIIADMLFGATISKPFVDLLFLNRKIDMQQVNTTIEQSIQALFKM</sequence>
<keyword evidence="2 4" id="KW-0238">DNA-binding</keyword>
<organism evidence="6 7">
    <name type="scientific">Acinetobacter gandensis</name>
    <dbReference type="NCBI Taxonomy" id="1443941"/>
    <lineage>
        <taxon>Bacteria</taxon>
        <taxon>Pseudomonadati</taxon>
        <taxon>Pseudomonadota</taxon>
        <taxon>Gammaproteobacteria</taxon>
        <taxon>Moraxellales</taxon>
        <taxon>Moraxellaceae</taxon>
        <taxon>Acinetobacter</taxon>
    </lineage>
</organism>
<proteinExistence type="predicted"/>
<dbReference type="InterPro" id="IPR050624">
    <property type="entry name" value="HTH-type_Tx_Regulator"/>
</dbReference>
<evidence type="ECO:0000259" key="5">
    <source>
        <dbReference type="PROSITE" id="PS50977"/>
    </source>
</evidence>
<dbReference type="AlphaFoldDB" id="A0A1A7R7R5"/>
<accession>A0A1A7R7R5</accession>
<dbReference type="InterPro" id="IPR009057">
    <property type="entry name" value="Homeodomain-like_sf"/>
</dbReference>
<keyword evidence="7" id="KW-1185">Reference proteome</keyword>
<evidence type="ECO:0000256" key="1">
    <source>
        <dbReference type="ARBA" id="ARBA00023015"/>
    </source>
</evidence>
<dbReference type="SUPFAM" id="SSF46689">
    <property type="entry name" value="Homeodomain-like"/>
    <property type="match status" value="1"/>
</dbReference>
<dbReference type="Gene3D" id="1.10.357.10">
    <property type="entry name" value="Tetracycline Repressor, domain 2"/>
    <property type="match status" value="1"/>
</dbReference>
<dbReference type="InterPro" id="IPR001647">
    <property type="entry name" value="HTH_TetR"/>
</dbReference>
<dbReference type="PRINTS" id="PR00455">
    <property type="entry name" value="HTHTETR"/>
</dbReference>
<dbReference type="STRING" id="1443941.A9J31_09780"/>
<evidence type="ECO:0000256" key="2">
    <source>
        <dbReference type="ARBA" id="ARBA00023125"/>
    </source>
</evidence>
<evidence type="ECO:0000256" key="4">
    <source>
        <dbReference type="PROSITE-ProRule" id="PRU00335"/>
    </source>
</evidence>
<dbReference type="Proteomes" id="UP000185753">
    <property type="component" value="Unassembled WGS sequence"/>
</dbReference>
<dbReference type="PANTHER" id="PTHR43479:SF11">
    <property type="entry name" value="ACREF_ENVCD OPERON REPRESSOR-RELATED"/>
    <property type="match status" value="1"/>
</dbReference>
<keyword evidence="3" id="KW-0804">Transcription</keyword>
<dbReference type="PANTHER" id="PTHR43479">
    <property type="entry name" value="ACREF/ENVCD OPERON REPRESSOR-RELATED"/>
    <property type="match status" value="1"/>
</dbReference>